<dbReference type="OrthoDB" id="2146076at2"/>
<gene>
    <name evidence="1" type="ORF">C7P63_07895</name>
</gene>
<evidence type="ECO:0000313" key="2">
    <source>
        <dbReference type="Proteomes" id="UP000277864"/>
    </source>
</evidence>
<comment type="caution">
    <text evidence="1">The sequence shown here is derived from an EMBL/GenBank/DDBJ whole genome shotgun (WGS) entry which is preliminary data.</text>
</comment>
<dbReference type="EMBL" id="PXZH01000004">
    <property type="protein sequence ID" value="RST88953.1"/>
    <property type="molecule type" value="Genomic_DNA"/>
</dbReference>
<protein>
    <recommendedName>
        <fullName evidence="3">LXG domain-containing protein</fullName>
    </recommendedName>
</protein>
<reference evidence="1 2" key="1">
    <citation type="submission" date="2018-03" db="EMBL/GenBank/DDBJ databases">
        <authorList>
            <person name="Gulvik C.A."/>
        </authorList>
    </citation>
    <scope>NUCLEOTIDE SEQUENCE [LARGE SCALE GENOMIC DNA]</scope>
    <source>
        <strain evidence="1 2">JCM 31581</strain>
    </source>
</reference>
<keyword evidence="2" id="KW-1185">Reference proteome</keyword>
<name>A0A3R9YDU3_9ENTE</name>
<evidence type="ECO:0000313" key="1">
    <source>
        <dbReference type="EMBL" id="RST88953.1"/>
    </source>
</evidence>
<proteinExistence type="predicted"/>
<sequence>MKVDMSYYIQQINQLVQQTEEIGETLNEHFMVLRSAIDKKTTDQLEKEQLEEISNKFAKGVATYKNIYKQLLQMRAPVKVIGIHKKLEKNYDDYIKGCQQMLDSIDTEKNLLDVEAFNQAEKIQDEATNGIAFCIKRITTLALKN</sequence>
<dbReference type="Proteomes" id="UP000277864">
    <property type="component" value="Unassembled WGS sequence"/>
</dbReference>
<dbReference type="RefSeq" id="WP_125943631.1">
    <property type="nucleotide sequence ID" value="NZ_PXZH01000004.1"/>
</dbReference>
<evidence type="ECO:0008006" key="3">
    <source>
        <dbReference type="Google" id="ProtNLM"/>
    </source>
</evidence>
<accession>A0A3R9YDU3</accession>
<dbReference type="AlphaFoldDB" id="A0A3R9YDU3"/>
<organism evidence="1 2">
    <name type="scientific">Vagococcus humatus</name>
    <dbReference type="NCBI Taxonomy" id="1889241"/>
    <lineage>
        <taxon>Bacteria</taxon>
        <taxon>Bacillati</taxon>
        <taxon>Bacillota</taxon>
        <taxon>Bacilli</taxon>
        <taxon>Lactobacillales</taxon>
        <taxon>Enterococcaceae</taxon>
        <taxon>Vagococcus</taxon>
    </lineage>
</organism>